<evidence type="ECO:0000259" key="1">
    <source>
        <dbReference type="SMART" id="SM00507"/>
    </source>
</evidence>
<reference evidence="2 3" key="1">
    <citation type="journal article" date="2021" name="ISME Commun">
        <title>Automated analysis of genomic sequences facilitates high-throughput and comprehensive description of bacteria.</title>
        <authorList>
            <person name="Hitch T.C.A."/>
        </authorList>
    </citation>
    <scope>NUCLEOTIDE SEQUENCE [LARGE SCALE GENOMIC DNA]</scope>
    <source>
        <strain evidence="2 3">Sanger_04</strain>
    </source>
</reference>
<dbReference type="InterPro" id="IPR003615">
    <property type="entry name" value="HNH_nuc"/>
</dbReference>
<organism evidence="2 3">
    <name type="scientific">Laedolimicola ammoniilytica</name>
    <dbReference type="NCBI Taxonomy" id="2981771"/>
    <lineage>
        <taxon>Bacteria</taxon>
        <taxon>Bacillati</taxon>
        <taxon>Bacillota</taxon>
        <taxon>Clostridia</taxon>
        <taxon>Lachnospirales</taxon>
        <taxon>Lachnospiraceae</taxon>
        <taxon>Laedolimicola</taxon>
    </lineage>
</organism>
<gene>
    <name evidence="2" type="ORF">OCV63_04805</name>
</gene>
<evidence type="ECO:0000313" key="2">
    <source>
        <dbReference type="EMBL" id="MCU6696214.1"/>
    </source>
</evidence>
<dbReference type="SMART" id="SM00507">
    <property type="entry name" value="HNHc"/>
    <property type="match status" value="1"/>
</dbReference>
<dbReference type="RefSeq" id="WP_158362473.1">
    <property type="nucleotide sequence ID" value="NZ_JAOQKC010000005.1"/>
</dbReference>
<dbReference type="InterPro" id="IPR002711">
    <property type="entry name" value="HNH"/>
</dbReference>
<keyword evidence="2" id="KW-0540">Nuclease</keyword>
<dbReference type="Pfam" id="PF01844">
    <property type="entry name" value="HNH"/>
    <property type="match status" value="1"/>
</dbReference>
<feature type="domain" description="HNH nuclease" evidence="1">
    <location>
        <begin position="221"/>
        <end position="273"/>
    </location>
</feature>
<comment type="caution">
    <text evidence="2">The sequence shown here is derived from an EMBL/GenBank/DDBJ whole genome shotgun (WGS) entry which is preliminary data.</text>
</comment>
<dbReference type="Proteomes" id="UP001652461">
    <property type="component" value="Unassembled WGS sequence"/>
</dbReference>
<dbReference type="GO" id="GO:0004519">
    <property type="term" value="F:endonuclease activity"/>
    <property type="evidence" value="ECO:0007669"/>
    <property type="project" value="UniProtKB-KW"/>
</dbReference>
<name>A0ABT2RV66_9FIRM</name>
<accession>A0ABT2RV66</accession>
<dbReference type="EMBL" id="JAOQKC010000005">
    <property type="protein sequence ID" value="MCU6696214.1"/>
    <property type="molecule type" value="Genomic_DNA"/>
</dbReference>
<evidence type="ECO:0000313" key="3">
    <source>
        <dbReference type="Proteomes" id="UP001652461"/>
    </source>
</evidence>
<dbReference type="Gene3D" id="1.10.30.50">
    <property type="match status" value="1"/>
</dbReference>
<sequence length="337" mass="39472">MPGWNLKEGILTELEVSDDEYWSLFNFVFSDACRKTNTYKFGLIKSICDQIYDVHDDGDQFFLSYEKIFSKFAENYWNLVNKYKLKQMSYNGKSEYSKIELIIKAAVENCEIPENVGFQALCDKNRSAIIKEVTAECKKCVVGALYNDFEGKLYAFSLRGDGIFLSEGACRFMAKYKMEIEKLNYYAWARFLEKVNDDDALIRVLEKLDMATPQRKDLSMYRDILYNEFQENTCFYCGKRLNKNVHVDHFIPWTFVKNDNLWNFVLACPKCNLKKSGNLVGREYVVKIDSRNASIMNRSTLSSSIRVEFDGYYDGLLDRMWSYAKMSGIREREEIMT</sequence>
<dbReference type="CDD" id="cd00085">
    <property type="entry name" value="HNHc"/>
    <property type="match status" value="1"/>
</dbReference>
<proteinExistence type="predicted"/>
<keyword evidence="3" id="KW-1185">Reference proteome</keyword>
<protein>
    <submittedName>
        <fullName evidence="2">HNH endonuclease</fullName>
    </submittedName>
</protein>
<keyword evidence="2" id="KW-0378">Hydrolase</keyword>
<keyword evidence="2" id="KW-0255">Endonuclease</keyword>